<gene>
    <name evidence="2" type="ORF">J4Q44_G00237110</name>
</gene>
<organism evidence="2 3">
    <name type="scientific">Coregonus suidteri</name>
    <dbReference type="NCBI Taxonomy" id="861788"/>
    <lineage>
        <taxon>Eukaryota</taxon>
        <taxon>Metazoa</taxon>
        <taxon>Chordata</taxon>
        <taxon>Craniata</taxon>
        <taxon>Vertebrata</taxon>
        <taxon>Euteleostomi</taxon>
        <taxon>Actinopterygii</taxon>
        <taxon>Neopterygii</taxon>
        <taxon>Teleostei</taxon>
        <taxon>Protacanthopterygii</taxon>
        <taxon>Salmoniformes</taxon>
        <taxon>Salmonidae</taxon>
        <taxon>Coregoninae</taxon>
        <taxon>Coregonus</taxon>
    </lineage>
</organism>
<feature type="compositionally biased region" description="Basic and acidic residues" evidence="1">
    <location>
        <begin position="84"/>
        <end position="93"/>
    </location>
</feature>
<proteinExistence type="predicted"/>
<dbReference type="EMBL" id="JAGTTL010000021">
    <property type="protein sequence ID" value="KAK6306786.1"/>
    <property type="molecule type" value="Genomic_DNA"/>
</dbReference>
<reference evidence="2 3" key="1">
    <citation type="submission" date="2021-04" db="EMBL/GenBank/DDBJ databases">
        <authorList>
            <person name="De Guttry C."/>
            <person name="Zahm M."/>
            <person name="Klopp C."/>
            <person name="Cabau C."/>
            <person name="Louis A."/>
            <person name="Berthelot C."/>
            <person name="Parey E."/>
            <person name="Roest Crollius H."/>
            <person name="Montfort J."/>
            <person name="Robinson-Rechavi M."/>
            <person name="Bucao C."/>
            <person name="Bouchez O."/>
            <person name="Gislard M."/>
            <person name="Lluch J."/>
            <person name="Milhes M."/>
            <person name="Lampietro C."/>
            <person name="Lopez Roques C."/>
            <person name="Donnadieu C."/>
            <person name="Braasch I."/>
            <person name="Desvignes T."/>
            <person name="Postlethwait J."/>
            <person name="Bobe J."/>
            <person name="Wedekind C."/>
            <person name="Guiguen Y."/>
        </authorList>
    </citation>
    <scope>NUCLEOTIDE SEQUENCE [LARGE SCALE GENOMIC DNA]</scope>
    <source>
        <strain evidence="2">Cs_M1</strain>
        <tissue evidence="2">Blood</tissue>
    </source>
</reference>
<accession>A0AAN8QP12</accession>
<evidence type="ECO:0000256" key="1">
    <source>
        <dbReference type="SAM" id="MobiDB-lite"/>
    </source>
</evidence>
<dbReference type="AlphaFoldDB" id="A0AAN8QP12"/>
<dbReference type="Proteomes" id="UP001356427">
    <property type="component" value="Unassembled WGS sequence"/>
</dbReference>
<evidence type="ECO:0000313" key="2">
    <source>
        <dbReference type="EMBL" id="KAK6306786.1"/>
    </source>
</evidence>
<name>A0AAN8QP12_9TELE</name>
<feature type="region of interest" description="Disordered" evidence="1">
    <location>
        <begin position="73"/>
        <end position="93"/>
    </location>
</feature>
<protein>
    <submittedName>
        <fullName evidence="2">Uncharacterized protein</fullName>
    </submittedName>
</protein>
<keyword evidence="3" id="KW-1185">Reference proteome</keyword>
<comment type="caution">
    <text evidence="2">The sequence shown here is derived from an EMBL/GenBank/DDBJ whole genome shotgun (WGS) entry which is preliminary data.</text>
</comment>
<sequence>MALKRLLNKTADTDRGVKTCKSTLLEAVNKRFGGILSEPLYCVATMLDARYKDRYFNADKKQGLREMLQTQLDKMETDTEEEDLRQKRPRTDRAETSLLDMYDEILVENGTTEEMNNETAQQAPCWLRSFGAPC</sequence>
<evidence type="ECO:0000313" key="3">
    <source>
        <dbReference type="Proteomes" id="UP001356427"/>
    </source>
</evidence>